<evidence type="ECO:0000259" key="1">
    <source>
        <dbReference type="Pfam" id="PF00963"/>
    </source>
</evidence>
<dbReference type="CDD" id="cd08547">
    <property type="entry name" value="Type_II_cohesin"/>
    <property type="match status" value="1"/>
</dbReference>
<dbReference type="GO" id="GO:0030246">
    <property type="term" value="F:carbohydrate binding"/>
    <property type="evidence" value="ECO:0007669"/>
    <property type="project" value="InterPro"/>
</dbReference>
<accession>X1SE62</accession>
<dbReference type="GO" id="GO:0000272">
    <property type="term" value="P:polysaccharide catabolic process"/>
    <property type="evidence" value="ECO:0007669"/>
    <property type="project" value="InterPro"/>
</dbReference>
<sequence length="125" mass="12661">MRNIMKVLGIIGTVALLLGGAVVPAAAVTEATVSIDAPATAASGSDFTANVNISEVTAFDACNYDVSFDASVLRLDSVASGLIDSTAIPVDVVNEISSGTWTIVQNVPGYAGVSGSGYLAVLHFR</sequence>
<organism evidence="2">
    <name type="scientific">marine sediment metagenome</name>
    <dbReference type="NCBI Taxonomy" id="412755"/>
    <lineage>
        <taxon>unclassified sequences</taxon>
        <taxon>metagenomes</taxon>
        <taxon>ecological metagenomes</taxon>
    </lineage>
</organism>
<dbReference type="Gene3D" id="2.60.40.680">
    <property type="match status" value="1"/>
</dbReference>
<feature type="domain" description="Cohesin" evidence="1">
    <location>
        <begin position="32"/>
        <end position="124"/>
    </location>
</feature>
<dbReference type="InterPro" id="IPR002102">
    <property type="entry name" value="Cohesin_dom"/>
</dbReference>
<reference evidence="2" key="1">
    <citation type="journal article" date="2014" name="Front. Microbiol.">
        <title>High frequency of phylogenetically diverse reductive dehalogenase-homologous genes in deep subseafloor sedimentary metagenomes.</title>
        <authorList>
            <person name="Kawai M."/>
            <person name="Futagami T."/>
            <person name="Toyoda A."/>
            <person name="Takaki Y."/>
            <person name="Nishi S."/>
            <person name="Hori S."/>
            <person name="Arai W."/>
            <person name="Tsubouchi T."/>
            <person name="Morono Y."/>
            <person name="Uchiyama I."/>
            <person name="Ito T."/>
            <person name="Fujiyama A."/>
            <person name="Inagaki F."/>
            <person name="Takami H."/>
        </authorList>
    </citation>
    <scope>NUCLEOTIDE SEQUENCE</scope>
    <source>
        <strain evidence="2">Expedition CK06-06</strain>
    </source>
</reference>
<dbReference type="Pfam" id="PF00963">
    <property type="entry name" value="Cohesin"/>
    <property type="match status" value="1"/>
</dbReference>
<dbReference type="EMBL" id="BARW01007876">
    <property type="protein sequence ID" value="GAI77426.1"/>
    <property type="molecule type" value="Genomic_DNA"/>
</dbReference>
<evidence type="ECO:0000313" key="2">
    <source>
        <dbReference type="EMBL" id="GAI77426.1"/>
    </source>
</evidence>
<name>X1SE62_9ZZZZ</name>
<dbReference type="InterPro" id="IPR008965">
    <property type="entry name" value="CBM2/CBM3_carb-bd_dom_sf"/>
</dbReference>
<comment type="caution">
    <text evidence="2">The sequence shown here is derived from an EMBL/GenBank/DDBJ whole genome shotgun (WGS) entry which is preliminary data.</text>
</comment>
<dbReference type="SUPFAM" id="SSF49384">
    <property type="entry name" value="Carbohydrate-binding domain"/>
    <property type="match status" value="1"/>
</dbReference>
<proteinExistence type="predicted"/>
<protein>
    <recommendedName>
        <fullName evidence="1">Cohesin domain-containing protein</fullName>
    </recommendedName>
</protein>
<gene>
    <name evidence="2" type="ORF">S12H4_16299</name>
</gene>
<dbReference type="AlphaFoldDB" id="X1SE62"/>